<dbReference type="InterPro" id="IPR051311">
    <property type="entry name" value="DedA_domain"/>
</dbReference>
<feature type="transmembrane region" description="Helical" evidence="1">
    <location>
        <begin position="158"/>
        <end position="180"/>
    </location>
</feature>
<evidence type="ECO:0000259" key="2">
    <source>
        <dbReference type="Pfam" id="PF09335"/>
    </source>
</evidence>
<dbReference type="PANTHER" id="PTHR42709">
    <property type="entry name" value="ALKALINE PHOSPHATASE LIKE PROTEIN"/>
    <property type="match status" value="1"/>
</dbReference>
<dbReference type="RefSeq" id="WP_161389754.1">
    <property type="nucleotide sequence ID" value="NZ_JBHSCP010000001.1"/>
</dbReference>
<keyword evidence="1" id="KW-0812">Transmembrane</keyword>
<dbReference type="GO" id="GO:0005886">
    <property type="term" value="C:plasma membrane"/>
    <property type="evidence" value="ECO:0007669"/>
    <property type="project" value="TreeGrafter"/>
</dbReference>
<keyword evidence="1" id="KW-1133">Transmembrane helix</keyword>
<evidence type="ECO:0000313" key="4">
    <source>
        <dbReference type="Proteomes" id="UP000469430"/>
    </source>
</evidence>
<feature type="transmembrane region" description="Helical" evidence="1">
    <location>
        <begin position="84"/>
        <end position="103"/>
    </location>
</feature>
<accession>A0A6I4TPM8</accession>
<comment type="caution">
    <text evidence="3">The sequence shown here is derived from an EMBL/GenBank/DDBJ whole genome shotgun (WGS) entry which is preliminary data.</text>
</comment>
<evidence type="ECO:0000256" key="1">
    <source>
        <dbReference type="SAM" id="Phobius"/>
    </source>
</evidence>
<feature type="domain" description="VTT" evidence="2">
    <location>
        <begin position="24"/>
        <end position="143"/>
    </location>
</feature>
<dbReference type="InterPro" id="IPR032816">
    <property type="entry name" value="VTT_dom"/>
</dbReference>
<protein>
    <submittedName>
        <fullName evidence="3">DedA family protein</fullName>
    </submittedName>
</protein>
<dbReference type="Pfam" id="PF09335">
    <property type="entry name" value="VTT_dom"/>
    <property type="match status" value="1"/>
</dbReference>
<name>A0A6I4TPM8_9SPHN</name>
<proteinExistence type="predicted"/>
<evidence type="ECO:0000313" key="3">
    <source>
        <dbReference type="EMBL" id="MXO98085.1"/>
    </source>
</evidence>
<feature type="transmembrane region" description="Helical" evidence="1">
    <location>
        <begin position="123"/>
        <end position="146"/>
    </location>
</feature>
<feature type="transmembrane region" description="Helical" evidence="1">
    <location>
        <begin position="37"/>
        <end position="63"/>
    </location>
</feature>
<keyword evidence="1" id="KW-0472">Membrane</keyword>
<organism evidence="3 4">
    <name type="scientific">Croceibacterium xixiisoli</name>
    <dbReference type="NCBI Taxonomy" id="1476466"/>
    <lineage>
        <taxon>Bacteria</taxon>
        <taxon>Pseudomonadati</taxon>
        <taxon>Pseudomonadota</taxon>
        <taxon>Alphaproteobacteria</taxon>
        <taxon>Sphingomonadales</taxon>
        <taxon>Erythrobacteraceae</taxon>
        <taxon>Croceibacterium</taxon>
    </lineage>
</organism>
<keyword evidence="4" id="KW-1185">Reference proteome</keyword>
<dbReference type="AlphaFoldDB" id="A0A6I4TPM8"/>
<dbReference type="Proteomes" id="UP000469430">
    <property type="component" value="Unassembled WGS sequence"/>
</dbReference>
<dbReference type="OrthoDB" id="948134at2"/>
<gene>
    <name evidence="3" type="ORF">GRI97_03665</name>
</gene>
<dbReference type="PANTHER" id="PTHR42709:SF2">
    <property type="entry name" value="INNER MEMBRANE PROTEIN YOHD"/>
    <property type="match status" value="1"/>
</dbReference>
<dbReference type="EMBL" id="WTYJ01000001">
    <property type="protein sequence ID" value="MXO98085.1"/>
    <property type="molecule type" value="Genomic_DNA"/>
</dbReference>
<reference evidence="3 4" key="1">
    <citation type="submission" date="2019-12" db="EMBL/GenBank/DDBJ databases">
        <title>Genomic-based taxomic classification of the family Erythrobacteraceae.</title>
        <authorList>
            <person name="Xu L."/>
        </authorList>
    </citation>
    <scope>NUCLEOTIDE SEQUENCE [LARGE SCALE GENOMIC DNA]</scope>
    <source>
        <strain evidence="3 4">S36</strain>
    </source>
</reference>
<sequence length="188" mass="20706">MTVEALLAQFGLPAIFLGAAAEGETAVILGGVIVHRGLAGFIPAVAMAALGSFLADQLFFFLGRRFRDHPRIQALRRRPAFDRAARLFARYPTGFVFLFRFLYGLRTVSPLAIGTLDFPPARFLLLNALAALLWASVFITLGYVFGQSVEALFGRIRPFEHVLLAVVALSVVGALLFHLIRRRRHRAG</sequence>